<dbReference type="AlphaFoldDB" id="G4ZX30"/>
<dbReference type="OMA" id="FAPTTHW"/>
<evidence type="ECO:0000256" key="3">
    <source>
        <dbReference type="ARBA" id="ARBA00022679"/>
    </source>
</evidence>
<reference evidence="6 7" key="1">
    <citation type="journal article" date="2006" name="Science">
        <title>Phytophthora genome sequences uncover evolutionary origins and mechanisms of pathogenesis.</title>
        <authorList>
            <person name="Tyler B.M."/>
            <person name="Tripathy S."/>
            <person name="Zhang X."/>
            <person name="Dehal P."/>
            <person name="Jiang R.H."/>
            <person name="Aerts A."/>
            <person name="Arredondo F.D."/>
            <person name="Baxter L."/>
            <person name="Bensasson D."/>
            <person name="Beynon J.L."/>
            <person name="Chapman J."/>
            <person name="Damasceno C.M."/>
            <person name="Dorrance A.E."/>
            <person name="Dou D."/>
            <person name="Dickerman A.W."/>
            <person name="Dubchak I.L."/>
            <person name="Garbelotto M."/>
            <person name="Gijzen M."/>
            <person name="Gordon S.G."/>
            <person name="Govers F."/>
            <person name="Grunwald N.J."/>
            <person name="Huang W."/>
            <person name="Ivors K.L."/>
            <person name="Jones R.W."/>
            <person name="Kamoun S."/>
            <person name="Krampis K."/>
            <person name="Lamour K.H."/>
            <person name="Lee M.K."/>
            <person name="McDonald W.H."/>
            <person name="Medina M."/>
            <person name="Meijer H.J."/>
            <person name="Nordberg E.K."/>
            <person name="Maclean D.J."/>
            <person name="Ospina-Giraldo M.D."/>
            <person name="Morris P.F."/>
            <person name="Phuntumart V."/>
            <person name="Putnam N.H."/>
            <person name="Rash S."/>
            <person name="Rose J.K."/>
            <person name="Sakihama Y."/>
            <person name="Salamov A.A."/>
            <person name="Savidor A."/>
            <person name="Scheuring C.F."/>
            <person name="Smith B.M."/>
            <person name="Sobral B.W."/>
            <person name="Terry A."/>
            <person name="Torto-Alalibo T.A."/>
            <person name="Win J."/>
            <person name="Xu Z."/>
            <person name="Zhang H."/>
            <person name="Grigoriev I.V."/>
            <person name="Rokhsar D.S."/>
            <person name="Boore J.L."/>
        </authorList>
    </citation>
    <scope>NUCLEOTIDE SEQUENCE [LARGE SCALE GENOMIC DNA]</scope>
    <source>
        <strain evidence="6 7">P6497</strain>
    </source>
</reference>
<dbReference type="Proteomes" id="UP000002640">
    <property type="component" value="Unassembled WGS sequence"/>
</dbReference>
<dbReference type="Gene3D" id="3.90.70.30">
    <property type="entry name" value="Phytochelatin synthase, N-terminal domain"/>
    <property type="match status" value="1"/>
</dbReference>
<keyword evidence="2" id="KW-0104">Cadmium</keyword>
<dbReference type="GO" id="GO:0098849">
    <property type="term" value="P:cellular detoxification of cadmium ion"/>
    <property type="evidence" value="ECO:0007669"/>
    <property type="project" value="TreeGrafter"/>
</dbReference>
<evidence type="ECO:0000256" key="2">
    <source>
        <dbReference type="ARBA" id="ARBA00022539"/>
    </source>
</evidence>
<dbReference type="EMBL" id="JH159157">
    <property type="protein sequence ID" value="EGZ12500.1"/>
    <property type="molecule type" value="Genomic_DNA"/>
</dbReference>
<organism evidence="6 7">
    <name type="scientific">Phytophthora sojae (strain P6497)</name>
    <name type="common">Soybean stem and root rot agent</name>
    <name type="synonym">Phytophthora megasperma f. sp. glycines</name>
    <dbReference type="NCBI Taxonomy" id="1094619"/>
    <lineage>
        <taxon>Eukaryota</taxon>
        <taxon>Sar</taxon>
        <taxon>Stramenopiles</taxon>
        <taxon>Oomycota</taxon>
        <taxon>Peronosporomycetes</taxon>
        <taxon>Peronosporales</taxon>
        <taxon>Peronosporaceae</taxon>
        <taxon>Phytophthora</taxon>
    </lineage>
</organism>
<dbReference type="EC" id="2.3.2.15" evidence="1"/>
<evidence type="ECO:0000313" key="7">
    <source>
        <dbReference type="Proteomes" id="UP000002640"/>
    </source>
</evidence>
<feature type="domain" description="Peptidase C83" evidence="5">
    <location>
        <begin position="198"/>
        <end position="422"/>
    </location>
</feature>
<keyword evidence="7" id="KW-1185">Reference proteome</keyword>
<dbReference type="FunFam" id="3.90.70.30:FF:000001">
    <property type="entry name" value="Glutathione gamma-glutamylcysteinyltransferase 1"/>
    <property type="match status" value="1"/>
</dbReference>
<dbReference type="Pfam" id="PF05023">
    <property type="entry name" value="Phytochelatin"/>
    <property type="match status" value="1"/>
</dbReference>
<evidence type="ECO:0000256" key="1">
    <source>
        <dbReference type="ARBA" id="ARBA00012468"/>
    </source>
</evidence>
<protein>
    <recommendedName>
        <fullName evidence="1">glutathione gamma-glutamylcysteinyltransferase</fullName>
        <ecNumber evidence="1">2.3.2.15</ecNumber>
    </recommendedName>
</protein>
<dbReference type="GO" id="GO:0046938">
    <property type="term" value="P:phytochelatin biosynthetic process"/>
    <property type="evidence" value="ECO:0007669"/>
    <property type="project" value="InterPro"/>
</dbReference>
<dbReference type="SMR" id="G4ZX30"/>
<dbReference type="SUPFAM" id="SSF54001">
    <property type="entry name" value="Cysteine proteinases"/>
    <property type="match status" value="1"/>
</dbReference>
<keyword evidence="3" id="KW-0808">Transferase</keyword>
<dbReference type="InParanoid" id="G4ZX30"/>
<sequence length="473" mass="52970">MWPRTRELPTRFAPTTHWKLFLREDKQLPSAAAAKAQARAPHHRHSTAVRVRVTSSIPSPTGLLGSVHTHLFSRGPPATQSIPQSARFDPRVEHTKYTPSSGLIPPLHKPFRSIQIAKRQSAVNSAAASGASSGQQGDEECQLPMDMECGCKTKREKERQEKEALMLAERRRMEQAQDNQQKEYDKMHAMVHKSTAAGVQSSFHRRHLPQDCIAFSSPEGRKLFTEAINSNTNTNYMQIYFPLAEQFITQAEPAYCGLATLAMCLNALQIDPGRLWKGPWRWFSEELFDCCTSLSVAKEKGISMSEFICLARCNGVHTEDYRATSDFTLEQFRDIVKHSCATSSEIVVLNYSRKVLGQTGDGHFSPIGGYHAERDMVLLMDVARFKYPPHWVKLSMVFDAMQRIDQSMDLPRGLVILREGAHATGPTLVKQQLIHCDEQMALPVAQAPQPCCYSSAAVEAARRIAEPAVTTQH</sequence>
<name>G4ZX30_PHYSP</name>
<dbReference type="GO" id="GO:0046872">
    <property type="term" value="F:metal ion binding"/>
    <property type="evidence" value="ECO:0007669"/>
    <property type="project" value="UniProtKB-KW"/>
</dbReference>
<dbReference type="InterPro" id="IPR038156">
    <property type="entry name" value="PCS_N_sf"/>
</dbReference>
<dbReference type="InterPro" id="IPR040409">
    <property type="entry name" value="PCS-like"/>
</dbReference>
<gene>
    <name evidence="6" type="ORF">PHYSODRAFT_563256</name>
</gene>
<dbReference type="GeneID" id="20663712"/>
<dbReference type="InterPro" id="IPR007719">
    <property type="entry name" value="PCS_N"/>
</dbReference>
<keyword evidence="4" id="KW-0479">Metal-binding</keyword>
<dbReference type="PANTHER" id="PTHR33447:SF2">
    <property type="entry name" value="GLUTATHIONE GAMMA-GLUTAMYLCYSTEINYLTRANSFERASE"/>
    <property type="match status" value="1"/>
</dbReference>
<dbReference type="RefSeq" id="XP_009532833.1">
    <property type="nucleotide sequence ID" value="XM_009534538.1"/>
</dbReference>
<dbReference type="KEGG" id="psoj:PHYSODRAFT_563256"/>
<dbReference type="PROSITE" id="PS51443">
    <property type="entry name" value="PCS"/>
    <property type="match status" value="1"/>
</dbReference>
<evidence type="ECO:0000259" key="5">
    <source>
        <dbReference type="PROSITE" id="PS51443"/>
    </source>
</evidence>
<evidence type="ECO:0000256" key="4">
    <source>
        <dbReference type="ARBA" id="ARBA00022723"/>
    </source>
</evidence>
<proteinExistence type="predicted"/>
<accession>G4ZX30</accession>
<dbReference type="GO" id="GO:0016756">
    <property type="term" value="F:glutathione gamma-glutamylcysteinyltransferase activity"/>
    <property type="evidence" value="ECO:0007669"/>
    <property type="project" value="UniProtKB-EC"/>
</dbReference>
<dbReference type="GO" id="GO:0010273">
    <property type="term" value="P:detoxification of copper ion"/>
    <property type="evidence" value="ECO:0007669"/>
    <property type="project" value="TreeGrafter"/>
</dbReference>
<evidence type="ECO:0000313" key="6">
    <source>
        <dbReference type="EMBL" id="EGZ12500.1"/>
    </source>
</evidence>
<dbReference type="InterPro" id="IPR038765">
    <property type="entry name" value="Papain-like_cys_pep_sf"/>
</dbReference>
<dbReference type="PANTHER" id="PTHR33447">
    <property type="entry name" value="GLUTATHIONE GAMMA-GLUTAMYLCYSTEINYLTRANSFERASE"/>
    <property type="match status" value="1"/>
</dbReference>